<dbReference type="NCBIfam" id="TIGR04025">
    <property type="entry name" value="PPOX_FMN_DR2398"/>
    <property type="match status" value="1"/>
</dbReference>
<accession>A0A090E5Y6</accession>
<name>A0A090E5Y6_MESPL</name>
<evidence type="ECO:0000313" key="2">
    <source>
        <dbReference type="EMBL" id="CDX22692.1"/>
    </source>
</evidence>
<reference evidence="3" key="1">
    <citation type="submission" date="2014-08" db="EMBL/GenBank/DDBJ databases">
        <authorList>
            <person name="Moulin L."/>
        </authorList>
    </citation>
    <scope>NUCLEOTIDE SEQUENCE [LARGE SCALE GENOMIC DNA]</scope>
</reference>
<dbReference type="InterPro" id="IPR012349">
    <property type="entry name" value="Split_barrel_FMN-bd"/>
</dbReference>
<dbReference type="EMBL" id="CCMZ01000034">
    <property type="protein sequence ID" value="CDX22692.1"/>
    <property type="molecule type" value="Genomic_DNA"/>
</dbReference>
<dbReference type="STRING" id="69974.MPLDJ20_270048"/>
<dbReference type="PANTHER" id="PTHR42815:SF2">
    <property type="entry name" value="FAD-BINDING, PUTATIVE (AFU_ORTHOLOGUE AFUA_6G07600)-RELATED"/>
    <property type="match status" value="1"/>
</dbReference>
<sequence>MEFLTTHDELRTIYKTPRPTDGSIRKELKSLDGHCRSLIGKSPFVLIGSSDGAGNADVTPKGDKPGFTAILDNSTIAIPDRPGNNRLDTLENIIRNPSVGLLFLIPGMNETLRVNGDALITVDPALRERLAVDGKEPQSVIVVTVKAAYMHCAKAFMRSDLWKPETWYDRATLPTLGQIIRDQLALSESAGEIDRELDDDYRQTMW</sequence>
<dbReference type="Pfam" id="PF01243">
    <property type="entry name" value="PNPOx_N"/>
    <property type="match status" value="1"/>
</dbReference>
<evidence type="ECO:0000313" key="3">
    <source>
        <dbReference type="Proteomes" id="UP000045285"/>
    </source>
</evidence>
<protein>
    <recommendedName>
        <fullName evidence="1">Pyridoxamine 5'-phosphate oxidase N-terminal domain-containing protein</fullName>
    </recommendedName>
</protein>
<dbReference type="InterPro" id="IPR011576">
    <property type="entry name" value="Pyridox_Oxase_N"/>
</dbReference>
<dbReference type="Proteomes" id="UP000045285">
    <property type="component" value="Unassembled WGS sequence"/>
</dbReference>
<proteinExistence type="predicted"/>
<dbReference type="SUPFAM" id="SSF50475">
    <property type="entry name" value="FMN-binding split barrel"/>
    <property type="match status" value="1"/>
</dbReference>
<gene>
    <name evidence="2" type="ORF">MPL3356_40056</name>
</gene>
<feature type="domain" description="Pyridoxamine 5'-phosphate oxidase N-terminal" evidence="1">
    <location>
        <begin position="32"/>
        <end position="152"/>
    </location>
</feature>
<dbReference type="Gene3D" id="2.30.110.10">
    <property type="entry name" value="Electron Transport, Fmn-binding Protein, Chain A"/>
    <property type="match status" value="1"/>
</dbReference>
<organism evidence="2 3">
    <name type="scientific">Mesorhizobium plurifarium</name>
    <dbReference type="NCBI Taxonomy" id="69974"/>
    <lineage>
        <taxon>Bacteria</taxon>
        <taxon>Pseudomonadati</taxon>
        <taxon>Pseudomonadota</taxon>
        <taxon>Alphaproteobacteria</taxon>
        <taxon>Hyphomicrobiales</taxon>
        <taxon>Phyllobacteriaceae</taxon>
        <taxon>Mesorhizobium</taxon>
    </lineage>
</organism>
<dbReference type="PANTHER" id="PTHR42815">
    <property type="entry name" value="FAD-BINDING, PUTATIVE (AFU_ORTHOLOGUE AFUA_6G07600)-RELATED"/>
    <property type="match status" value="1"/>
</dbReference>
<keyword evidence="3" id="KW-1185">Reference proteome</keyword>
<evidence type="ECO:0000259" key="1">
    <source>
        <dbReference type="Pfam" id="PF01243"/>
    </source>
</evidence>
<dbReference type="AlphaFoldDB" id="A0A090E5Y6"/>
<dbReference type="InterPro" id="IPR024029">
    <property type="entry name" value="Pyridox_Oxase_FMN-dep"/>
</dbReference>